<organism evidence="6 7">
    <name type="scientific">Lepraria neglecta</name>
    <dbReference type="NCBI Taxonomy" id="209136"/>
    <lineage>
        <taxon>Eukaryota</taxon>
        <taxon>Fungi</taxon>
        <taxon>Dikarya</taxon>
        <taxon>Ascomycota</taxon>
        <taxon>Pezizomycotina</taxon>
        <taxon>Lecanoromycetes</taxon>
        <taxon>OSLEUM clade</taxon>
        <taxon>Lecanoromycetidae</taxon>
        <taxon>Lecanorales</taxon>
        <taxon>Lecanorineae</taxon>
        <taxon>Stereocaulaceae</taxon>
        <taxon>Lepraria</taxon>
    </lineage>
</organism>
<proteinExistence type="predicted"/>
<gene>
    <name evidence="6" type="ORF">OEA41_003611</name>
</gene>
<dbReference type="AlphaFoldDB" id="A0AAD9Z7B1"/>
<dbReference type="GO" id="GO:0008270">
    <property type="term" value="F:zinc ion binding"/>
    <property type="evidence" value="ECO:0007669"/>
    <property type="project" value="UniProtKB-KW"/>
</dbReference>
<dbReference type="SUPFAM" id="SSF57850">
    <property type="entry name" value="RING/U-box"/>
    <property type="match status" value="1"/>
</dbReference>
<dbReference type="EMBL" id="JASNWA010000008">
    <property type="protein sequence ID" value="KAK3171527.1"/>
    <property type="molecule type" value="Genomic_DNA"/>
</dbReference>
<keyword evidence="2 4" id="KW-0863">Zinc-finger</keyword>
<feature type="domain" description="RING-type" evidence="5">
    <location>
        <begin position="30"/>
        <end position="78"/>
    </location>
</feature>
<keyword evidence="7" id="KW-1185">Reference proteome</keyword>
<evidence type="ECO:0000313" key="7">
    <source>
        <dbReference type="Proteomes" id="UP001276659"/>
    </source>
</evidence>
<dbReference type="Pfam" id="PF13445">
    <property type="entry name" value="zf-RING_UBOX"/>
    <property type="match status" value="1"/>
</dbReference>
<evidence type="ECO:0000259" key="5">
    <source>
        <dbReference type="PROSITE" id="PS50089"/>
    </source>
</evidence>
<evidence type="ECO:0000256" key="4">
    <source>
        <dbReference type="PROSITE-ProRule" id="PRU00175"/>
    </source>
</evidence>
<protein>
    <recommendedName>
        <fullName evidence="5">RING-type domain-containing protein</fullName>
    </recommendedName>
</protein>
<evidence type="ECO:0000256" key="3">
    <source>
        <dbReference type="ARBA" id="ARBA00022833"/>
    </source>
</evidence>
<evidence type="ECO:0000313" key="6">
    <source>
        <dbReference type="EMBL" id="KAK3171527.1"/>
    </source>
</evidence>
<sequence>MAPSPSRQLEQILNKTRQPLLSELDSDLKCHICHDSFLSGKEPEILIKLPCGHTYGQSCILEWLSPLSKEGKNSWSMCRKAIIDNWDRDFKDEVLEQVGGTRVEAPATRPRIRVTGPVPTQQARLRAAFAQSYEQAYEQARGATAEEAASDLEAMDITMEREREQEREHLQRAGDEQNRRLWIQFCEGVVRIVEGSGYLNTSERLPVARLILRIDSFEGFLRLRAEDPVTHHRVLSTFPRLHTELLETETQDNIFTSTSPRDLIVFQMNRQRWTEASPSLRARIIEALATRIEVAIQELGNEQNHVQVRASLGPEPSAPLVH</sequence>
<evidence type="ECO:0000256" key="1">
    <source>
        <dbReference type="ARBA" id="ARBA00022723"/>
    </source>
</evidence>
<name>A0AAD9Z7B1_9LECA</name>
<accession>A0AAD9Z7B1</accession>
<comment type="caution">
    <text evidence="6">The sequence shown here is derived from an EMBL/GenBank/DDBJ whole genome shotgun (WGS) entry which is preliminary data.</text>
</comment>
<dbReference type="PROSITE" id="PS50089">
    <property type="entry name" value="ZF_RING_2"/>
    <property type="match status" value="1"/>
</dbReference>
<evidence type="ECO:0000256" key="2">
    <source>
        <dbReference type="ARBA" id="ARBA00022771"/>
    </source>
</evidence>
<reference evidence="6" key="1">
    <citation type="submission" date="2022-11" db="EMBL/GenBank/DDBJ databases">
        <title>Chromosomal genome sequence assembly and mating type (MAT) locus characterization of the leprose asexual lichenized fungus Lepraria neglecta (Nyl.) Erichsen.</title>
        <authorList>
            <person name="Allen J.L."/>
            <person name="Pfeffer B."/>
        </authorList>
    </citation>
    <scope>NUCLEOTIDE SEQUENCE</scope>
    <source>
        <strain evidence="6">Allen 5258</strain>
    </source>
</reference>
<keyword evidence="3" id="KW-0862">Zinc</keyword>
<dbReference type="InterPro" id="IPR001841">
    <property type="entry name" value="Znf_RING"/>
</dbReference>
<keyword evidence="1" id="KW-0479">Metal-binding</keyword>
<dbReference type="Gene3D" id="3.30.40.10">
    <property type="entry name" value="Zinc/RING finger domain, C3HC4 (zinc finger)"/>
    <property type="match status" value="1"/>
</dbReference>
<dbReference type="InterPro" id="IPR027370">
    <property type="entry name" value="Znf-RING_euk"/>
</dbReference>
<dbReference type="InterPro" id="IPR013083">
    <property type="entry name" value="Znf_RING/FYVE/PHD"/>
</dbReference>
<dbReference type="Proteomes" id="UP001276659">
    <property type="component" value="Unassembled WGS sequence"/>
</dbReference>